<proteinExistence type="predicted"/>
<sequence>MTDLAKEIIYGLKRILPSYWPIHPRYRTRFSRPRVVYLLAMPRTGSTLAKRYLGEHEGLVIAPNRTYRHSWKLAKKLGSGLIVIDKRTNNLDEEKLNKIFFDYGNMVWFAGIIRDPRDQLVSLLETERHDKVPRTTEFWTFWMERYGIIFDFAKTHASKGANICLIRYEDLALHPLVIKRDFLRWLGIEVQSEDLTLGYSNVVKEIASGEDDSEDWKTHRNQEVHKESIGRWRHVKDTAAVKLLTHYRQLPEVNQLMCSLGYDEDIIHMTKNFDGITQLGLSLV</sequence>
<name>A0A445MS20_9BACT</name>
<accession>A0A445MS20</accession>
<dbReference type="InterPro" id="IPR027417">
    <property type="entry name" value="P-loop_NTPase"/>
</dbReference>
<evidence type="ECO:0000313" key="1">
    <source>
        <dbReference type="EMBL" id="SPD72245.1"/>
    </source>
</evidence>
<dbReference type="SUPFAM" id="SSF52540">
    <property type="entry name" value="P-loop containing nucleoside triphosphate hydrolases"/>
    <property type="match status" value="1"/>
</dbReference>
<reference evidence="1" key="1">
    <citation type="submission" date="2018-01" db="EMBL/GenBank/DDBJ databases">
        <authorList>
            <person name="Regsiter A."/>
            <person name="William W."/>
        </authorList>
    </citation>
    <scope>NUCLEOTIDE SEQUENCE</scope>
    <source>
        <strain evidence="1">TRIP AH-1</strain>
    </source>
</reference>
<gene>
    <name evidence="1" type="ORF">PITCH_A1260068</name>
</gene>
<dbReference type="Gene3D" id="3.40.50.300">
    <property type="entry name" value="P-loop containing nucleotide triphosphate hydrolases"/>
    <property type="match status" value="1"/>
</dbReference>
<protein>
    <submittedName>
        <fullName evidence="1">Uncharacterized protein</fullName>
    </submittedName>
</protein>
<dbReference type="AlphaFoldDB" id="A0A445MS20"/>
<organism evidence="1">
    <name type="scientific">uncultured Desulfobacterium sp</name>
    <dbReference type="NCBI Taxonomy" id="201089"/>
    <lineage>
        <taxon>Bacteria</taxon>
        <taxon>Pseudomonadati</taxon>
        <taxon>Thermodesulfobacteriota</taxon>
        <taxon>Desulfobacteria</taxon>
        <taxon>Desulfobacterales</taxon>
        <taxon>Desulfobacteriaceae</taxon>
        <taxon>Desulfobacterium</taxon>
        <taxon>environmental samples</taxon>
    </lineage>
</organism>
<dbReference type="EMBL" id="OJIN01000031">
    <property type="protein sequence ID" value="SPD72245.1"/>
    <property type="molecule type" value="Genomic_DNA"/>
</dbReference>